<name>A0A2Z2NMW7_9GAMM</name>
<evidence type="ECO:0000313" key="4">
    <source>
        <dbReference type="Proteomes" id="UP000250079"/>
    </source>
</evidence>
<protein>
    <recommendedName>
        <fullName evidence="1">Queuosine precursor transporter</fullName>
    </recommendedName>
</protein>
<evidence type="ECO:0000313" key="3">
    <source>
        <dbReference type="EMBL" id="ASJ72569.1"/>
    </source>
</evidence>
<evidence type="ECO:0000256" key="1">
    <source>
        <dbReference type="NCBIfam" id="TIGR00697"/>
    </source>
</evidence>
<dbReference type="OrthoDB" id="7065604at2"/>
<dbReference type="AlphaFoldDB" id="A0A2Z2NMW7"/>
<feature type="transmembrane region" description="Helical" evidence="2">
    <location>
        <begin position="98"/>
        <end position="123"/>
    </location>
</feature>
<dbReference type="Pfam" id="PF02592">
    <property type="entry name" value="Vut_1"/>
    <property type="match status" value="2"/>
</dbReference>
<sequence>MAMVVGASNYLVAIPINDWLVWGALTYPLAFLVNDLVNRFYGAAQARKVVYVGFAVGVALSLSVESIDQRIAIASGTAFLVAQLLDVAIFNRFRVARWWIAPSVSSGISAIVDTSLFFGIAFAGTGLPWQQWAIGDLGVKWSMAALSVLIYGWLASRLAAPSGEAAASAAKP</sequence>
<feature type="transmembrane region" description="Helical" evidence="2">
    <location>
        <begin position="73"/>
        <end position="91"/>
    </location>
</feature>
<accession>A0A2Z2NMW7</accession>
<keyword evidence="2" id="KW-1133">Transmembrane helix</keyword>
<feature type="transmembrane region" description="Helical" evidence="2">
    <location>
        <begin position="129"/>
        <end position="154"/>
    </location>
</feature>
<dbReference type="NCBIfam" id="TIGR00697">
    <property type="entry name" value="queuosine precursor transporter"/>
    <property type="match status" value="1"/>
</dbReference>
<reference evidence="3 4" key="1">
    <citation type="submission" date="2016-12" db="EMBL/GenBank/DDBJ databases">
        <authorList>
            <person name="Song W.-J."/>
            <person name="Kurnit D.M."/>
        </authorList>
    </citation>
    <scope>NUCLEOTIDE SEQUENCE [LARGE SCALE GENOMIC DNA]</scope>
    <source>
        <strain evidence="3 4">IMCC3135</strain>
    </source>
</reference>
<keyword evidence="4" id="KW-1185">Reference proteome</keyword>
<evidence type="ECO:0000256" key="2">
    <source>
        <dbReference type="SAM" id="Phobius"/>
    </source>
</evidence>
<dbReference type="PANTHER" id="PTHR34300">
    <property type="entry name" value="QUEUOSINE PRECURSOR TRANSPORTER-RELATED"/>
    <property type="match status" value="1"/>
</dbReference>
<feature type="transmembrane region" description="Helical" evidence="2">
    <location>
        <begin position="19"/>
        <end position="37"/>
    </location>
</feature>
<keyword evidence="2" id="KW-0472">Membrane</keyword>
<keyword evidence="2" id="KW-0812">Transmembrane</keyword>
<organism evidence="3 4">
    <name type="scientific">Granulosicoccus antarcticus IMCC3135</name>
    <dbReference type="NCBI Taxonomy" id="1192854"/>
    <lineage>
        <taxon>Bacteria</taxon>
        <taxon>Pseudomonadati</taxon>
        <taxon>Pseudomonadota</taxon>
        <taxon>Gammaproteobacteria</taxon>
        <taxon>Chromatiales</taxon>
        <taxon>Granulosicoccaceae</taxon>
        <taxon>Granulosicoccus</taxon>
    </lineage>
</organism>
<dbReference type="Proteomes" id="UP000250079">
    <property type="component" value="Chromosome"/>
</dbReference>
<dbReference type="PANTHER" id="PTHR34300:SF1">
    <property type="entry name" value="QUEUOSINE PRECURSOR TRANSPORTER"/>
    <property type="match status" value="1"/>
</dbReference>
<dbReference type="EMBL" id="CP018632">
    <property type="protein sequence ID" value="ASJ72569.1"/>
    <property type="molecule type" value="Genomic_DNA"/>
</dbReference>
<dbReference type="KEGG" id="gai:IMCC3135_12405"/>
<gene>
    <name evidence="3" type="primary">yhhQ</name>
    <name evidence="3" type="ORF">IMCC3135_12405</name>
</gene>
<feature type="transmembrane region" description="Helical" evidence="2">
    <location>
        <begin position="49"/>
        <end position="67"/>
    </location>
</feature>
<dbReference type="InterPro" id="IPR003744">
    <property type="entry name" value="YhhQ"/>
</dbReference>
<proteinExistence type="predicted"/>